<feature type="compositionally biased region" description="Low complexity" evidence="1">
    <location>
        <begin position="68"/>
        <end position="80"/>
    </location>
</feature>
<evidence type="ECO:0000256" key="1">
    <source>
        <dbReference type="SAM" id="MobiDB-lite"/>
    </source>
</evidence>
<name>A0ABY7CIT1_9BASI</name>
<sequence length="80" mass="8862">MILGTKIISDRPLLCKRLSKVADISETEIDHLKCHVLHTLNFRLCWTTPELSLHTQTILTPTPPPALSPCSSSSSTHNNT</sequence>
<dbReference type="RefSeq" id="XP_053020681.1">
    <property type="nucleotide sequence ID" value="XM_053169490.1"/>
</dbReference>
<organism evidence="2 3">
    <name type="scientific">Puccinia triticina</name>
    <dbReference type="NCBI Taxonomy" id="208348"/>
    <lineage>
        <taxon>Eukaryota</taxon>
        <taxon>Fungi</taxon>
        <taxon>Dikarya</taxon>
        <taxon>Basidiomycota</taxon>
        <taxon>Pucciniomycotina</taxon>
        <taxon>Pucciniomycetes</taxon>
        <taxon>Pucciniales</taxon>
        <taxon>Pucciniaceae</taxon>
        <taxon>Puccinia</taxon>
    </lineage>
</organism>
<accession>A0ABY7CIT1</accession>
<gene>
    <name evidence="2" type="ORF">PtA15_5A700</name>
</gene>
<keyword evidence="3" id="KW-1185">Reference proteome</keyword>
<evidence type="ECO:0000313" key="2">
    <source>
        <dbReference type="EMBL" id="WAQ85126.1"/>
    </source>
</evidence>
<dbReference type="Gene3D" id="1.10.472.10">
    <property type="entry name" value="Cyclin-like"/>
    <property type="match status" value="1"/>
</dbReference>
<proteinExistence type="predicted"/>
<reference evidence="2" key="1">
    <citation type="submission" date="2022-10" db="EMBL/GenBank/DDBJ databases">
        <title>Puccinia triticina Genome sequencing and assembly.</title>
        <authorList>
            <person name="Li C."/>
        </authorList>
    </citation>
    <scope>NUCLEOTIDE SEQUENCE</scope>
    <source>
        <strain evidence="2">Pt15</strain>
    </source>
</reference>
<dbReference type="EMBL" id="CP110425">
    <property type="protein sequence ID" value="WAQ85126.1"/>
    <property type="molecule type" value="Genomic_DNA"/>
</dbReference>
<feature type="region of interest" description="Disordered" evidence="1">
    <location>
        <begin position="57"/>
        <end position="80"/>
    </location>
</feature>
<evidence type="ECO:0000313" key="3">
    <source>
        <dbReference type="Proteomes" id="UP001164743"/>
    </source>
</evidence>
<evidence type="ECO:0008006" key="4">
    <source>
        <dbReference type="Google" id="ProtNLM"/>
    </source>
</evidence>
<dbReference type="GeneID" id="77810385"/>
<protein>
    <recommendedName>
        <fullName evidence="4">Cyclin N-terminal domain-containing protein</fullName>
    </recommendedName>
</protein>
<dbReference type="Proteomes" id="UP001164743">
    <property type="component" value="Chromosome 5A"/>
</dbReference>